<dbReference type="EMBL" id="FONV01000007">
    <property type="protein sequence ID" value="SFF22910.1"/>
    <property type="molecule type" value="Genomic_DNA"/>
</dbReference>
<reference evidence="4 5" key="1">
    <citation type="submission" date="2016-10" db="EMBL/GenBank/DDBJ databases">
        <authorList>
            <person name="de Groot N.N."/>
        </authorList>
    </citation>
    <scope>NUCLEOTIDE SEQUENCE [LARGE SCALE GENOMIC DNA]</scope>
    <source>
        <strain evidence="4 5">DSM 43019</strain>
    </source>
</reference>
<dbReference type="PROSITE" id="PS50887">
    <property type="entry name" value="GGDEF"/>
    <property type="match status" value="1"/>
</dbReference>
<dbReference type="RefSeq" id="WP_093616374.1">
    <property type="nucleotide sequence ID" value="NZ_BOMT01000045.1"/>
</dbReference>
<dbReference type="Pfam" id="PF00990">
    <property type="entry name" value="GGDEF"/>
    <property type="match status" value="1"/>
</dbReference>
<feature type="domain" description="GGDEF" evidence="3">
    <location>
        <begin position="249"/>
        <end position="379"/>
    </location>
</feature>
<feature type="domain" description="EAL" evidence="2">
    <location>
        <begin position="388"/>
        <end position="642"/>
    </location>
</feature>
<dbReference type="InterPro" id="IPR035919">
    <property type="entry name" value="EAL_sf"/>
</dbReference>
<dbReference type="CDD" id="cd01949">
    <property type="entry name" value="GGDEF"/>
    <property type="match status" value="1"/>
</dbReference>
<protein>
    <submittedName>
        <fullName evidence="4">Diguanylate cyclase (GGDEF) domain-containing protein</fullName>
    </submittedName>
</protein>
<dbReference type="NCBIfam" id="TIGR00254">
    <property type="entry name" value="GGDEF"/>
    <property type="match status" value="1"/>
</dbReference>
<keyword evidence="1" id="KW-1133">Transmembrane helix</keyword>
<keyword evidence="1" id="KW-0812">Transmembrane</keyword>
<dbReference type="CDD" id="cd01948">
    <property type="entry name" value="EAL"/>
    <property type="match status" value="1"/>
</dbReference>
<dbReference type="Pfam" id="PF00563">
    <property type="entry name" value="EAL"/>
    <property type="match status" value="1"/>
</dbReference>
<organism evidence="4 5">
    <name type="scientific">Actinoplanes philippinensis</name>
    <dbReference type="NCBI Taxonomy" id="35752"/>
    <lineage>
        <taxon>Bacteria</taxon>
        <taxon>Bacillati</taxon>
        <taxon>Actinomycetota</taxon>
        <taxon>Actinomycetes</taxon>
        <taxon>Micromonosporales</taxon>
        <taxon>Micromonosporaceae</taxon>
        <taxon>Actinoplanes</taxon>
    </lineage>
</organism>
<dbReference type="AlphaFoldDB" id="A0A1I2H0H6"/>
<evidence type="ECO:0000256" key="1">
    <source>
        <dbReference type="SAM" id="Phobius"/>
    </source>
</evidence>
<sequence length="644" mass="69932">MSGVDETGLRRTRRWVIGTLVGSLALLSGFSLVDSRRHSGIVEDLLRDSDRVTAYQQAAYLSAYEMSLIQEAADNPTGPERGRVLAVDDEMHRATLAIAVAAPDSGDAAEAGTIAQRQINLRQDIVWFLAMLDRGETVKAIDTLDTLIEPSHQRNTERLLQLRDRYQQRYEHNQAAARHDSDRLVWGSVITFVLSLIVLALFGWHTRAHRRQVESLAATDLLTGLPNRAAFTAHVQRALSAARPARSLPGITVLTVNINGFRHVNDQLGPHIGDRLLAEAGWRLAAVVRDGDLVARTGGDEFAILLRDLDPTRADAVATRLRETFDEPFHLDDITVDLEISIGAAAAAADDDVSTLLGHADSAMHDAKQQHDSFRRFSGTTGQDSADRLTLLGDLRRGLTDASQFTLHYQPKVALADGSLSGVEALARWHHPTRGPVPPDQFVPVLETTSLIHPFTERVLTLALEQARTWLDAGHRVPVAVNVSTRSLLDDTFPGRLAALLEAAGVPGELLCIEITEHTVMSDPTTTIDALRRIRGLGVKTSIDDFGTGYSSLSYLKLLPVDELKIDRSFVADMVADSSSHALVASAVDLAHNLNLTVVAEGVEDDRTAAALNGLGCDTAQGYHFARPVPAADLDARFLSSVAG</sequence>
<dbReference type="InterPro" id="IPR029787">
    <property type="entry name" value="Nucleotide_cyclase"/>
</dbReference>
<evidence type="ECO:0000313" key="5">
    <source>
        <dbReference type="Proteomes" id="UP000199645"/>
    </source>
</evidence>
<dbReference type="InterPro" id="IPR000160">
    <property type="entry name" value="GGDEF_dom"/>
</dbReference>
<dbReference type="InterPro" id="IPR050706">
    <property type="entry name" value="Cyclic-di-GMP_PDE-like"/>
</dbReference>
<evidence type="ECO:0000259" key="2">
    <source>
        <dbReference type="PROSITE" id="PS50883"/>
    </source>
</evidence>
<dbReference type="OrthoDB" id="23692at2"/>
<name>A0A1I2H0H6_9ACTN</name>
<keyword evidence="5" id="KW-1185">Reference proteome</keyword>
<dbReference type="PANTHER" id="PTHR33121:SF70">
    <property type="entry name" value="SIGNALING PROTEIN YKOW"/>
    <property type="match status" value="1"/>
</dbReference>
<dbReference type="Proteomes" id="UP000199645">
    <property type="component" value="Unassembled WGS sequence"/>
</dbReference>
<dbReference type="InterPro" id="IPR001633">
    <property type="entry name" value="EAL_dom"/>
</dbReference>
<dbReference type="SMART" id="SM00267">
    <property type="entry name" value="GGDEF"/>
    <property type="match status" value="1"/>
</dbReference>
<dbReference type="PANTHER" id="PTHR33121">
    <property type="entry name" value="CYCLIC DI-GMP PHOSPHODIESTERASE PDEF"/>
    <property type="match status" value="1"/>
</dbReference>
<evidence type="ECO:0000259" key="3">
    <source>
        <dbReference type="PROSITE" id="PS50887"/>
    </source>
</evidence>
<proteinExistence type="predicted"/>
<dbReference type="PROSITE" id="PS50883">
    <property type="entry name" value="EAL"/>
    <property type="match status" value="1"/>
</dbReference>
<dbReference type="SUPFAM" id="SSF55073">
    <property type="entry name" value="Nucleotide cyclase"/>
    <property type="match status" value="1"/>
</dbReference>
<gene>
    <name evidence="4" type="ORF">SAMN05421541_107335</name>
</gene>
<evidence type="ECO:0000313" key="4">
    <source>
        <dbReference type="EMBL" id="SFF22910.1"/>
    </source>
</evidence>
<feature type="transmembrane region" description="Helical" evidence="1">
    <location>
        <begin position="184"/>
        <end position="204"/>
    </location>
</feature>
<accession>A0A1I2H0H6</accession>
<dbReference type="GO" id="GO:0071111">
    <property type="term" value="F:cyclic-guanylate-specific phosphodiesterase activity"/>
    <property type="evidence" value="ECO:0007669"/>
    <property type="project" value="InterPro"/>
</dbReference>
<keyword evidence="1" id="KW-0472">Membrane</keyword>
<dbReference type="InterPro" id="IPR043128">
    <property type="entry name" value="Rev_trsase/Diguanyl_cyclase"/>
</dbReference>
<dbReference type="STRING" id="35752.SAMN05421541_107335"/>
<dbReference type="Gene3D" id="3.20.20.450">
    <property type="entry name" value="EAL domain"/>
    <property type="match status" value="1"/>
</dbReference>
<dbReference type="Gene3D" id="3.30.70.270">
    <property type="match status" value="1"/>
</dbReference>
<feature type="transmembrane region" description="Helical" evidence="1">
    <location>
        <begin position="15"/>
        <end position="33"/>
    </location>
</feature>
<dbReference type="SUPFAM" id="SSF141868">
    <property type="entry name" value="EAL domain-like"/>
    <property type="match status" value="1"/>
</dbReference>
<dbReference type="SMART" id="SM00052">
    <property type="entry name" value="EAL"/>
    <property type="match status" value="1"/>
</dbReference>